<dbReference type="InterPro" id="IPR003660">
    <property type="entry name" value="HAMP_dom"/>
</dbReference>
<feature type="domain" description="HAMP" evidence="14">
    <location>
        <begin position="224"/>
        <end position="276"/>
    </location>
</feature>
<feature type="transmembrane region" description="Helical" evidence="12">
    <location>
        <begin position="202"/>
        <end position="220"/>
    </location>
</feature>
<dbReference type="FunFam" id="3.30.565.10:FF:000006">
    <property type="entry name" value="Sensor histidine kinase WalK"/>
    <property type="match status" value="1"/>
</dbReference>
<dbReference type="Pfam" id="PF01590">
    <property type="entry name" value="GAF"/>
    <property type="match status" value="1"/>
</dbReference>
<dbReference type="Gene3D" id="3.30.565.10">
    <property type="entry name" value="Histidine kinase-like ATPase, C-terminal domain"/>
    <property type="match status" value="1"/>
</dbReference>
<name>A0A545AG52_9ACTN</name>
<keyword evidence="8" id="KW-0418">Kinase</keyword>
<feature type="domain" description="Histidine kinase" evidence="13">
    <location>
        <begin position="471"/>
        <end position="690"/>
    </location>
</feature>
<dbReference type="GO" id="GO:0000155">
    <property type="term" value="F:phosphorelay sensor kinase activity"/>
    <property type="evidence" value="ECO:0007669"/>
    <property type="project" value="InterPro"/>
</dbReference>
<dbReference type="OrthoDB" id="9757990at2"/>
<dbReference type="PANTHER" id="PTHR43711">
    <property type="entry name" value="TWO-COMPONENT HISTIDINE KINASE"/>
    <property type="match status" value="1"/>
</dbReference>
<organism evidence="15 16">
    <name type="scientific">Cryptosporangium phraense</name>
    <dbReference type="NCBI Taxonomy" id="2593070"/>
    <lineage>
        <taxon>Bacteria</taxon>
        <taxon>Bacillati</taxon>
        <taxon>Actinomycetota</taxon>
        <taxon>Actinomycetes</taxon>
        <taxon>Cryptosporangiales</taxon>
        <taxon>Cryptosporangiaceae</taxon>
        <taxon>Cryptosporangium</taxon>
    </lineage>
</organism>
<dbReference type="InterPro" id="IPR004358">
    <property type="entry name" value="Sig_transdc_His_kin-like_C"/>
</dbReference>
<dbReference type="Pfam" id="PF05227">
    <property type="entry name" value="CHASE3"/>
    <property type="match status" value="1"/>
</dbReference>
<gene>
    <name evidence="15" type="ORF">FL583_39150</name>
</gene>
<dbReference type="InterPro" id="IPR003661">
    <property type="entry name" value="HisK_dim/P_dom"/>
</dbReference>
<evidence type="ECO:0000256" key="3">
    <source>
        <dbReference type="ARBA" id="ARBA00004236"/>
    </source>
</evidence>
<dbReference type="FunFam" id="1.10.287.130:FF:000001">
    <property type="entry name" value="Two-component sensor histidine kinase"/>
    <property type="match status" value="1"/>
</dbReference>
<dbReference type="Proteomes" id="UP000317982">
    <property type="component" value="Unassembled WGS sequence"/>
</dbReference>
<keyword evidence="16" id="KW-1185">Reference proteome</keyword>
<dbReference type="SMART" id="SM00388">
    <property type="entry name" value="HisKA"/>
    <property type="match status" value="1"/>
</dbReference>
<keyword evidence="9 12" id="KW-1133">Transmembrane helix</keyword>
<evidence type="ECO:0000256" key="2">
    <source>
        <dbReference type="ARBA" id="ARBA00001968"/>
    </source>
</evidence>
<dbReference type="CDD" id="cd19410">
    <property type="entry name" value="HK9-like_sensor"/>
    <property type="match status" value="1"/>
</dbReference>
<dbReference type="EMBL" id="VIRS01000064">
    <property type="protein sequence ID" value="TQS39615.1"/>
    <property type="molecule type" value="Genomic_DNA"/>
</dbReference>
<dbReference type="InterPro" id="IPR003594">
    <property type="entry name" value="HATPase_dom"/>
</dbReference>
<evidence type="ECO:0000256" key="8">
    <source>
        <dbReference type="ARBA" id="ARBA00022777"/>
    </source>
</evidence>
<protein>
    <recommendedName>
        <fullName evidence="4">histidine kinase</fullName>
        <ecNumber evidence="4">2.7.13.3</ecNumber>
    </recommendedName>
</protein>
<keyword evidence="6" id="KW-0808">Transferase</keyword>
<comment type="catalytic activity">
    <reaction evidence="1">
        <text>ATP + protein L-histidine = ADP + protein N-phospho-L-histidine.</text>
        <dbReference type="EC" id="2.7.13.3"/>
    </reaction>
</comment>
<evidence type="ECO:0000256" key="9">
    <source>
        <dbReference type="ARBA" id="ARBA00022989"/>
    </source>
</evidence>
<evidence type="ECO:0000259" key="14">
    <source>
        <dbReference type="PROSITE" id="PS50885"/>
    </source>
</evidence>
<dbReference type="InterPro" id="IPR005467">
    <property type="entry name" value="His_kinase_dom"/>
</dbReference>
<dbReference type="Gene3D" id="3.30.450.40">
    <property type="match status" value="1"/>
</dbReference>
<dbReference type="EC" id="2.7.13.3" evidence="4"/>
<dbReference type="InterPro" id="IPR029016">
    <property type="entry name" value="GAF-like_dom_sf"/>
</dbReference>
<comment type="cofactor">
    <cofactor evidence="2">
        <name>a divalent metal cation</name>
        <dbReference type="ChEBI" id="CHEBI:60240"/>
    </cofactor>
</comment>
<comment type="subcellular location">
    <subcellularLocation>
        <location evidence="3">Cell membrane</location>
    </subcellularLocation>
</comment>
<dbReference type="InterPro" id="IPR050736">
    <property type="entry name" value="Sensor_HK_Regulatory"/>
</dbReference>
<dbReference type="PANTHER" id="PTHR43711:SF1">
    <property type="entry name" value="HISTIDINE KINASE 1"/>
    <property type="match status" value="1"/>
</dbReference>
<feature type="transmembrane region" description="Helical" evidence="12">
    <location>
        <begin position="22"/>
        <end position="41"/>
    </location>
</feature>
<evidence type="ECO:0000256" key="1">
    <source>
        <dbReference type="ARBA" id="ARBA00000085"/>
    </source>
</evidence>
<dbReference type="GO" id="GO:0005886">
    <property type="term" value="C:plasma membrane"/>
    <property type="evidence" value="ECO:0007669"/>
    <property type="project" value="UniProtKB-SubCell"/>
</dbReference>
<reference evidence="15 16" key="1">
    <citation type="submission" date="2019-07" db="EMBL/GenBank/DDBJ databases">
        <title>Cryptosporangium phraense sp. nov., isolated from plant litter.</title>
        <authorList>
            <person name="Suriyachadkun C."/>
        </authorList>
    </citation>
    <scope>NUCLEOTIDE SEQUENCE [LARGE SCALE GENOMIC DNA]</scope>
    <source>
        <strain evidence="15 16">A-T 5661</strain>
    </source>
</reference>
<dbReference type="SMART" id="SM00387">
    <property type="entry name" value="HATPase_c"/>
    <property type="match status" value="1"/>
</dbReference>
<evidence type="ECO:0000256" key="4">
    <source>
        <dbReference type="ARBA" id="ARBA00012438"/>
    </source>
</evidence>
<dbReference type="Gene3D" id="1.10.287.130">
    <property type="match status" value="1"/>
</dbReference>
<keyword evidence="7 12" id="KW-0812">Transmembrane</keyword>
<dbReference type="InterPro" id="IPR036890">
    <property type="entry name" value="HATPase_C_sf"/>
</dbReference>
<evidence type="ECO:0000256" key="6">
    <source>
        <dbReference type="ARBA" id="ARBA00022679"/>
    </source>
</evidence>
<evidence type="ECO:0000313" key="15">
    <source>
        <dbReference type="EMBL" id="TQS39615.1"/>
    </source>
</evidence>
<accession>A0A545AG52</accession>
<keyword evidence="11 12" id="KW-0472">Membrane</keyword>
<dbReference type="InParanoid" id="A0A545AG52"/>
<dbReference type="SUPFAM" id="SSF55781">
    <property type="entry name" value="GAF domain-like"/>
    <property type="match status" value="1"/>
</dbReference>
<evidence type="ECO:0000256" key="7">
    <source>
        <dbReference type="ARBA" id="ARBA00022692"/>
    </source>
</evidence>
<dbReference type="PROSITE" id="PS50109">
    <property type="entry name" value="HIS_KIN"/>
    <property type="match status" value="1"/>
</dbReference>
<evidence type="ECO:0000256" key="10">
    <source>
        <dbReference type="ARBA" id="ARBA00023012"/>
    </source>
</evidence>
<evidence type="ECO:0000313" key="16">
    <source>
        <dbReference type="Proteomes" id="UP000317982"/>
    </source>
</evidence>
<dbReference type="InterPro" id="IPR003018">
    <property type="entry name" value="GAF"/>
</dbReference>
<keyword evidence="10" id="KW-0902">Two-component regulatory system</keyword>
<keyword evidence="5" id="KW-0597">Phosphoprotein</keyword>
<evidence type="ECO:0000256" key="11">
    <source>
        <dbReference type="ARBA" id="ARBA00023136"/>
    </source>
</evidence>
<evidence type="ECO:0000256" key="12">
    <source>
        <dbReference type="SAM" id="Phobius"/>
    </source>
</evidence>
<dbReference type="SUPFAM" id="SSF55874">
    <property type="entry name" value="ATPase domain of HSP90 chaperone/DNA topoisomerase II/histidine kinase"/>
    <property type="match status" value="1"/>
</dbReference>
<sequence>MPVKVTFAANGWYSLPMTSTASILRVGFGALVALLLGLGAARLAVGHYLTHDVDATITRAAGASDANAALLQVLTDAETGLRGYQLTGEPSFLQPYRLGVARYPEERDAVLEAADSDTLRTLVVAEIARADAWLAFTAPSAALPESPSDGTASAALQPAVSVQGKALFDQLRAANARVGVELTAQRADAVNRFRLISTVSDTVTASLTVLAVGVVLLLGLRTRRLLITPLENIRTTLTLLGRGDRTARGRDTGPPEVRQVVRALNELADESERLHSHEAGRARIRQQAHDLGASVRGSLDEDAILGEVTVGLGVALGVDHVYVRLADGTGPTGADRLWTRAGLAPPSADALREATAAPEWPRGCAWRNATPPPTEPPEPGAQALAARVLDTTNAQSCLLTGFSVDGELSGLLVLIQADAARAWTDDERALVEAVAADTGRGLHVAQIYAHQRELAERFQDLDRQKTDFISTVSHELRTPLTSILGYLEILLSGDQGDLSESQHRSLSIIERNAERLRELVGDLLTLSRIDANSLELAATRVEVSALIDRVQGTLGPAAAEAGLTLDCARADGFAVVGDVRQLERALLNVVGNALKFTPAGGSVRVSARAAGAERVVIEVADTGMGIPADDQDKLFQPFQRASNAVTSAIQGTGLGLAITRSIVERHGGDVALASAVDQGTTLTLSLPRAAATAPVTTDEATDPRAAAIAAAKARALARASTSTSS</sequence>
<dbReference type="GO" id="GO:0005509">
    <property type="term" value="F:calcium ion binding"/>
    <property type="evidence" value="ECO:0007669"/>
    <property type="project" value="UniProtKB-ARBA"/>
</dbReference>
<dbReference type="CDD" id="cd16922">
    <property type="entry name" value="HATPase_EvgS-ArcB-TorS-like"/>
    <property type="match status" value="1"/>
</dbReference>
<dbReference type="AlphaFoldDB" id="A0A545AG52"/>
<evidence type="ECO:0000259" key="13">
    <source>
        <dbReference type="PROSITE" id="PS50109"/>
    </source>
</evidence>
<evidence type="ECO:0000256" key="5">
    <source>
        <dbReference type="ARBA" id="ARBA00022553"/>
    </source>
</evidence>
<dbReference type="CDD" id="cd00082">
    <property type="entry name" value="HisKA"/>
    <property type="match status" value="1"/>
</dbReference>
<comment type="caution">
    <text evidence="15">The sequence shown here is derived from an EMBL/GenBank/DDBJ whole genome shotgun (WGS) entry which is preliminary data.</text>
</comment>
<dbReference type="PROSITE" id="PS50885">
    <property type="entry name" value="HAMP"/>
    <property type="match status" value="1"/>
</dbReference>
<dbReference type="Pfam" id="PF00512">
    <property type="entry name" value="HisKA"/>
    <property type="match status" value="1"/>
</dbReference>
<dbReference type="PRINTS" id="PR00344">
    <property type="entry name" value="BCTRLSENSOR"/>
</dbReference>
<proteinExistence type="predicted"/>
<dbReference type="InterPro" id="IPR036097">
    <property type="entry name" value="HisK_dim/P_sf"/>
</dbReference>
<dbReference type="Pfam" id="PF02518">
    <property type="entry name" value="HATPase_c"/>
    <property type="match status" value="1"/>
</dbReference>
<dbReference type="SUPFAM" id="SSF47384">
    <property type="entry name" value="Homodimeric domain of signal transducing histidine kinase"/>
    <property type="match status" value="1"/>
</dbReference>
<dbReference type="SMART" id="SM00065">
    <property type="entry name" value="GAF"/>
    <property type="match status" value="1"/>
</dbReference>
<dbReference type="InterPro" id="IPR007891">
    <property type="entry name" value="CHASE3"/>
</dbReference>